<protein>
    <submittedName>
        <fullName evidence="1">Uncharacterized protein</fullName>
    </submittedName>
</protein>
<reference evidence="2" key="1">
    <citation type="submission" date="2017-09" db="EMBL/GenBank/DDBJ databases">
        <title>Depth-based differentiation of microbial function through sediment-hosted aquifers and enrichment of novel symbionts in the deep terrestrial subsurface.</title>
        <authorList>
            <person name="Probst A.J."/>
            <person name="Ladd B."/>
            <person name="Jarett J.K."/>
            <person name="Geller-Mcgrath D.E."/>
            <person name="Sieber C.M.K."/>
            <person name="Emerson J.B."/>
            <person name="Anantharaman K."/>
            <person name="Thomas B.C."/>
            <person name="Malmstrom R."/>
            <person name="Stieglmeier M."/>
            <person name="Klingl A."/>
            <person name="Woyke T."/>
            <person name="Ryan C.M."/>
            <person name="Banfield J.F."/>
        </authorList>
    </citation>
    <scope>NUCLEOTIDE SEQUENCE [LARGE SCALE GENOMIC DNA]</scope>
</reference>
<evidence type="ECO:0000313" key="2">
    <source>
        <dbReference type="Proteomes" id="UP000228500"/>
    </source>
</evidence>
<dbReference type="EMBL" id="PFJH01000073">
    <property type="protein sequence ID" value="PIX68720.1"/>
    <property type="molecule type" value="Genomic_DNA"/>
</dbReference>
<organism evidence="1 2">
    <name type="scientific">Candidatus Roizmanbacteria bacterium CG_4_10_14_3_um_filter_39_13</name>
    <dbReference type="NCBI Taxonomy" id="1974831"/>
    <lineage>
        <taxon>Bacteria</taxon>
        <taxon>Candidatus Roizmaniibacteriota</taxon>
    </lineage>
</organism>
<dbReference type="Proteomes" id="UP000228500">
    <property type="component" value="Unassembled WGS sequence"/>
</dbReference>
<gene>
    <name evidence="1" type="ORF">COZ40_01800</name>
</gene>
<accession>A0A2M7LKZ3</accession>
<proteinExistence type="predicted"/>
<name>A0A2M7LKZ3_9BACT</name>
<comment type="caution">
    <text evidence="1">The sequence shown here is derived from an EMBL/GenBank/DDBJ whole genome shotgun (WGS) entry which is preliminary data.</text>
</comment>
<dbReference type="AlphaFoldDB" id="A0A2M7LKZ3"/>
<sequence length="71" mass="7720">MVHDSFAELVVIPLMIKSRGAESDAFVKTFCTRRNPPTTTTTPAVMPIPIFANAGPFSGGNFIEKKIQIPN</sequence>
<evidence type="ECO:0000313" key="1">
    <source>
        <dbReference type="EMBL" id="PIX68720.1"/>
    </source>
</evidence>